<dbReference type="Pfam" id="PF01163">
    <property type="entry name" value="RIO1"/>
    <property type="match status" value="1"/>
</dbReference>
<dbReference type="InterPro" id="IPR018934">
    <property type="entry name" value="RIO_dom"/>
</dbReference>
<dbReference type="InterPro" id="IPR000719">
    <property type="entry name" value="Prot_kinase_dom"/>
</dbReference>
<keyword evidence="2" id="KW-0723">Serine/threonine-protein kinase</keyword>
<evidence type="ECO:0000313" key="11">
    <source>
        <dbReference type="EMBL" id="KAF0714737.1"/>
    </source>
</evidence>
<feature type="domain" description="Protein kinase" evidence="10">
    <location>
        <begin position="40"/>
        <end position="405"/>
    </location>
</feature>
<dbReference type="Gene3D" id="1.10.510.10">
    <property type="entry name" value="Transferase(Phosphotransferase) domain 1"/>
    <property type="match status" value="1"/>
</dbReference>
<evidence type="ECO:0000256" key="2">
    <source>
        <dbReference type="ARBA" id="ARBA00022527"/>
    </source>
</evidence>
<protein>
    <recommendedName>
        <fullName evidence="1">non-specific serine/threonine protein kinase</fullName>
        <ecNumber evidence="1">2.7.11.1</ecNumber>
    </recommendedName>
</protein>
<organism evidence="12 13">
    <name type="scientific">Aphanomyces stellatus</name>
    <dbReference type="NCBI Taxonomy" id="120398"/>
    <lineage>
        <taxon>Eukaryota</taxon>
        <taxon>Sar</taxon>
        <taxon>Stramenopiles</taxon>
        <taxon>Oomycota</taxon>
        <taxon>Saprolegniomycetes</taxon>
        <taxon>Saprolegniales</taxon>
        <taxon>Verrucalvaceae</taxon>
        <taxon>Aphanomyces</taxon>
    </lineage>
</organism>
<proteinExistence type="predicted"/>
<dbReference type="InterPro" id="IPR011009">
    <property type="entry name" value="Kinase-like_dom_sf"/>
</dbReference>
<evidence type="ECO:0000256" key="1">
    <source>
        <dbReference type="ARBA" id="ARBA00012513"/>
    </source>
</evidence>
<reference evidence="11" key="2">
    <citation type="submission" date="2019-06" db="EMBL/GenBank/DDBJ databases">
        <title>Genomics analysis of Aphanomyces spp. identifies a new class of oomycete effector associated with host adaptation.</title>
        <authorList>
            <person name="Gaulin E."/>
        </authorList>
    </citation>
    <scope>NUCLEOTIDE SEQUENCE</scope>
    <source>
        <strain evidence="11">CBS 578.67</strain>
    </source>
</reference>
<dbReference type="GO" id="GO:0044773">
    <property type="term" value="P:mitotic DNA damage checkpoint signaling"/>
    <property type="evidence" value="ECO:0007669"/>
    <property type="project" value="TreeGrafter"/>
</dbReference>
<evidence type="ECO:0000256" key="8">
    <source>
        <dbReference type="ARBA" id="ARBA00048679"/>
    </source>
</evidence>
<evidence type="ECO:0000256" key="5">
    <source>
        <dbReference type="ARBA" id="ARBA00022777"/>
    </source>
</evidence>
<dbReference type="EC" id="2.7.11.1" evidence="1"/>
<dbReference type="PANTHER" id="PTHR44167">
    <property type="entry name" value="OVARIAN-SPECIFIC SERINE/THREONINE-PROTEIN KINASE LOK-RELATED"/>
    <property type="match status" value="1"/>
</dbReference>
<reference evidence="12 13" key="1">
    <citation type="submission" date="2019-03" db="EMBL/GenBank/DDBJ databases">
        <authorList>
            <person name="Gaulin E."/>
            <person name="Dumas B."/>
        </authorList>
    </citation>
    <scope>NUCLEOTIDE SEQUENCE [LARGE SCALE GENOMIC DNA]</scope>
    <source>
        <strain evidence="12">CBS 568.67</strain>
    </source>
</reference>
<dbReference type="PROSITE" id="PS50011">
    <property type="entry name" value="PROTEIN_KINASE_DOM"/>
    <property type="match status" value="1"/>
</dbReference>
<dbReference type="AlphaFoldDB" id="A0A485KA83"/>
<comment type="catalytic activity">
    <reaction evidence="7">
        <text>L-threonyl-[protein] + ATP = O-phospho-L-threonyl-[protein] + ADP + H(+)</text>
        <dbReference type="Rhea" id="RHEA:46608"/>
        <dbReference type="Rhea" id="RHEA-COMP:11060"/>
        <dbReference type="Rhea" id="RHEA-COMP:11605"/>
        <dbReference type="ChEBI" id="CHEBI:15378"/>
        <dbReference type="ChEBI" id="CHEBI:30013"/>
        <dbReference type="ChEBI" id="CHEBI:30616"/>
        <dbReference type="ChEBI" id="CHEBI:61977"/>
        <dbReference type="ChEBI" id="CHEBI:456216"/>
        <dbReference type="EC" id="2.7.11.1"/>
    </reaction>
</comment>
<dbReference type="GO" id="GO:0004674">
    <property type="term" value="F:protein serine/threonine kinase activity"/>
    <property type="evidence" value="ECO:0007669"/>
    <property type="project" value="UniProtKB-KW"/>
</dbReference>
<evidence type="ECO:0000256" key="3">
    <source>
        <dbReference type="ARBA" id="ARBA00022679"/>
    </source>
</evidence>
<evidence type="ECO:0000256" key="7">
    <source>
        <dbReference type="ARBA" id="ARBA00047899"/>
    </source>
</evidence>
<accession>A0A485KA83</accession>
<dbReference type="GO" id="GO:0005524">
    <property type="term" value="F:ATP binding"/>
    <property type="evidence" value="ECO:0007669"/>
    <property type="project" value="UniProtKB-KW"/>
</dbReference>
<evidence type="ECO:0000313" key="12">
    <source>
        <dbReference type="EMBL" id="VFT80875.1"/>
    </source>
</evidence>
<keyword evidence="4" id="KW-0547">Nucleotide-binding</keyword>
<dbReference type="PANTHER" id="PTHR44167:SF18">
    <property type="entry name" value="PROTEIN KINASE DOMAIN-CONTAINING PROTEIN"/>
    <property type="match status" value="1"/>
</dbReference>
<keyword evidence="13" id="KW-1185">Reference proteome</keyword>
<keyword evidence="6" id="KW-0067">ATP-binding</keyword>
<feature type="compositionally biased region" description="Basic and acidic residues" evidence="9">
    <location>
        <begin position="433"/>
        <end position="465"/>
    </location>
</feature>
<dbReference type="EMBL" id="CAADRA010000720">
    <property type="protein sequence ID" value="VFT80875.1"/>
    <property type="molecule type" value="Genomic_DNA"/>
</dbReference>
<dbReference type="SMART" id="SM00220">
    <property type="entry name" value="S_TKc"/>
    <property type="match status" value="1"/>
</dbReference>
<keyword evidence="3" id="KW-0808">Transferase</keyword>
<feature type="region of interest" description="Disordered" evidence="9">
    <location>
        <begin position="416"/>
        <end position="466"/>
    </location>
</feature>
<keyword evidence="5" id="KW-0418">Kinase</keyword>
<dbReference type="SUPFAM" id="SSF56112">
    <property type="entry name" value="Protein kinase-like (PK-like)"/>
    <property type="match status" value="1"/>
</dbReference>
<evidence type="ECO:0000313" key="13">
    <source>
        <dbReference type="Proteomes" id="UP000332933"/>
    </source>
</evidence>
<gene>
    <name evidence="12" type="primary">Aste57867_3722</name>
    <name evidence="11" type="ORF">As57867_003711</name>
    <name evidence="12" type="ORF">ASTE57867_3722</name>
</gene>
<evidence type="ECO:0000256" key="6">
    <source>
        <dbReference type="ARBA" id="ARBA00022840"/>
    </source>
</evidence>
<dbReference type="OrthoDB" id="74613at2759"/>
<evidence type="ECO:0000256" key="9">
    <source>
        <dbReference type="SAM" id="MobiDB-lite"/>
    </source>
</evidence>
<dbReference type="Proteomes" id="UP000332933">
    <property type="component" value="Unassembled WGS sequence"/>
</dbReference>
<dbReference type="GO" id="GO:0005634">
    <property type="term" value="C:nucleus"/>
    <property type="evidence" value="ECO:0007669"/>
    <property type="project" value="TreeGrafter"/>
</dbReference>
<dbReference type="Pfam" id="PF00069">
    <property type="entry name" value="Pkinase"/>
    <property type="match status" value="1"/>
</dbReference>
<dbReference type="EMBL" id="VJMH01000720">
    <property type="protein sequence ID" value="KAF0714737.1"/>
    <property type="molecule type" value="Genomic_DNA"/>
</dbReference>
<sequence length="495" mass="55570">MEGSTSMQRATKEDERRPPTTRFCDRYEILGAPVHVSSTTVVVKAIDHGIAAVVFVQESRHELLSKAGFLNCLHLLSPLISITTPPSWDDAFASLEPMDKSNQISKATFERFCDHTCGPFYVAIKFMRSKHASDRELELRKALDADFVVPVVPFDATKIARNAAKLTLVGVPNMAKYQNAIVMPWAPHVASIFLESSQKKQDMLRQVAESLVHLHQHGFVHGDLTKFDVVYSHGRFKLVDLDAVAVDDEPVGVKFSSGVLPPEMFCQLDTDETHALHDYWRTHGNNHLGRVLPRASIAVRSFCPRLGHYELPIDPFGGKAKHVDTWAFGCLMFQVLTGEELVPTTYEQDIHPEHLDFILHYSDEALETRLALVEERYAKKLLVRLLAKDPDMRPAMASVLRSQYFTGTKSQASLDECAHEGQATNQGRTLKGKTTDRASDKASEKAAENSRKEDRAEEKAMRGDQETLVFNVEHNRTDLKNPDEWSCTQLGCTVM</sequence>
<dbReference type="GO" id="GO:0005737">
    <property type="term" value="C:cytoplasm"/>
    <property type="evidence" value="ECO:0007669"/>
    <property type="project" value="TreeGrafter"/>
</dbReference>
<comment type="catalytic activity">
    <reaction evidence="8">
        <text>L-seryl-[protein] + ATP = O-phospho-L-seryl-[protein] + ADP + H(+)</text>
        <dbReference type="Rhea" id="RHEA:17989"/>
        <dbReference type="Rhea" id="RHEA-COMP:9863"/>
        <dbReference type="Rhea" id="RHEA-COMP:11604"/>
        <dbReference type="ChEBI" id="CHEBI:15378"/>
        <dbReference type="ChEBI" id="CHEBI:29999"/>
        <dbReference type="ChEBI" id="CHEBI:30616"/>
        <dbReference type="ChEBI" id="CHEBI:83421"/>
        <dbReference type="ChEBI" id="CHEBI:456216"/>
        <dbReference type="EC" id="2.7.11.1"/>
    </reaction>
</comment>
<name>A0A485KA83_9STRA</name>
<evidence type="ECO:0000259" key="10">
    <source>
        <dbReference type="PROSITE" id="PS50011"/>
    </source>
</evidence>
<evidence type="ECO:0000256" key="4">
    <source>
        <dbReference type="ARBA" id="ARBA00022741"/>
    </source>
</evidence>